<evidence type="ECO:0000256" key="4">
    <source>
        <dbReference type="ARBA" id="ARBA00022777"/>
    </source>
</evidence>
<dbReference type="PROSITE" id="PS50052">
    <property type="entry name" value="GUANYLATE_KINASE_2"/>
    <property type="match status" value="1"/>
</dbReference>
<dbReference type="PANTHER" id="PTHR23117:SF13">
    <property type="entry name" value="GUANYLATE KINASE"/>
    <property type="match status" value="1"/>
</dbReference>
<dbReference type="GO" id="GO:0005829">
    <property type="term" value="C:cytosol"/>
    <property type="evidence" value="ECO:0007669"/>
    <property type="project" value="TreeGrafter"/>
</dbReference>
<evidence type="ECO:0000256" key="1">
    <source>
        <dbReference type="ARBA" id="ARBA00003531"/>
    </source>
</evidence>
<dbReference type="InterPro" id="IPR008144">
    <property type="entry name" value="Guanylate_kin-like_dom"/>
</dbReference>
<evidence type="ECO:0000313" key="7">
    <source>
        <dbReference type="EMBL" id="USS89265.1"/>
    </source>
</evidence>
<keyword evidence="8" id="KW-1185">Reference proteome</keyword>
<dbReference type="InterPro" id="IPR027417">
    <property type="entry name" value="P-loop_NTPase"/>
</dbReference>
<sequence length="192" mass="21688">MKSRQPQQHYIIVLTGPAGAGKTTVQNYLATEYGIPKIITHTTRLPRAHEQAGVHYYFETPESFNQLDLLESVQYAGHQYGSSKEALDRAWQQNPLASIVLDTKGALTYRQRLGEQAVIIYLAVPETAELHRRMLKRGDSPAAVQARLHSAETQRDLELPAELKDVGIYLPNREWEQTTAQLQQIIEKLNNG</sequence>
<dbReference type="PANTHER" id="PTHR23117">
    <property type="entry name" value="GUANYLATE KINASE-RELATED"/>
    <property type="match status" value="1"/>
</dbReference>
<keyword evidence="3" id="KW-0808">Transferase</keyword>
<evidence type="ECO:0000256" key="2">
    <source>
        <dbReference type="ARBA" id="ARBA00005790"/>
    </source>
</evidence>
<dbReference type="RefSeq" id="WP_252766801.1">
    <property type="nucleotide sequence ID" value="NZ_CP097119.1"/>
</dbReference>
<keyword evidence="4 7" id="KW-0418">Kinase</keyword>
<dbReference type="SUPFAM" id="SSF52540">
    <property type="entry name" value="P-loop containing nucleoside triphosphate hydrolases"/>
    <property type="match status" value="1"/>
</dbReference>
<proteinExistence type="inferred from homology"/>
<feature type="domain" description="Guanylate kinase-like" evidence="6">
    <location>
        <begin position="9"/>
        <end position="187"/>
    </location>
</feature>
<reference evidence="7" key="1">
    <citation type="submission" date="2022-05" db="EMBL/GenBank/DDBJ databases">
        <authorList>
            <person name="Oliphant S.A."/>
            <person name="Watson-Haigh N.S."/>
            <person name="Sumby K.M."/>
            <person name="Gardner J.M."/>
            <person name="Jiranek V."/>
        </authorList>
    </citation>
    <scope>NUCLEOTIDE SEQUENCE</scope>
    <source>
        <strain evidence="7">KI4_B1</strain>
    </source>
</reference>
<evidence type="ECO:0000256" key="5">
    <source>
        <dbReference type="ARBA" id="ARBA00048594"/>
    </source>
</evidence>
<comment type="function">
    <text evidence="1">Essential for recycling GMP and indirectly, cGMP.</text>
</comment>
<dbReference type="SMART" id="SM00072">
    <property type="entry name" value="GuKc"/>
    <property type="match status" value="1"/>
</dbReference>
<evidence type="ECO:0000256" key="3">
    <source>
        <dbReference type="ARBA" id="ARBA00022679"/>
    </source>
</evidence>
<dbReference type="EMBL" id="CP097119">
    <property type="protein sequence ID" value="USS89265.1"/>
    <property type="molecule type" value="Genomic_DNA"/>
</dbReference>
<dbReference type="Gene3D" id="3.40.50.300">
    <property type="entry name" value="P-loop containing nucleotide triphosphate hydrolases"/>
    <property type="match status" value="1"/>
</dbReference>
<dbReference type="GO" id="GO:0004385">
    <property type="term" value="F:GMP kinase activity"/>
    <property type="evidence" value="ECO:0007669"/>
    <property type="project" value="UniProtKB-EC"/>
</dbReference>
<accession>A0A9Q8ZTR2</accession>
<protein>
    <submittedName>
        <fullName evidence="7">Guanylate kinase</fullName>
    </submittedName>
</protein>
<organism evidence="7 8">
    <name type="scientific">Fructilactobacillus cliffordii</name>
    <dbReference type="NCBI Taxonomy" id="2940299"/>
    <lineage>
        <taxon>Bacteria</taxon>
        <taxon>Bacillati</taxon>
        <taxon>Bacillota</taxon>
        <taxon>Bacilli</taxon>
        <taxon>Lactobacillales</taxon>
        <taxon>Lactobacillaceae</taxon>
        <taxon>Fructilactobacillus</taxon>
    </lineage>
</organism>
<dbReference type="Pfam" id="PF00625">
    <property type="entry name" value="Guanylate_kin"/>
    <property type="match status" value="1"/>
</dbReference>
<evidence type="ECO:0000313" key="8">
    <source>
        <dbReference type="Proteomes" id="UP001055911"/>
    </source>
</evidence>
<dbReference type="AlphaFoldDB" id="A0A9Q8ZTR2"/>
<comment type="catalytic activity">
    <reaction evidence="5">
        <text>GMP + ATP = GDP + ADP</text>
        <dbReference type="Rhea" id="RHEA:20780"/>
        <dbReference type="ChEBI" id="CHEBI:30616"/>
        <dbReference type="ChEBI" id="CHEBI:58115"/>
        <dbReference type="ChEBI" id="CHEBI:58189"/>
        <dbReference type="ChEBI" id="CHEBI:456216"/>
        <dbReference type="EC" id="2.7.4.8"/>
    </reaction>
</comment>
<dbReference type="CDD" id="cd00071">
    <property type="entry name" value="GMPK"/>
    <property type="match status" value="1"/>
</dbReference>
<name>A0A9Q8ZTR2_9LACO</name>
<gene>
    <name evidence="7" type="ORF">M3M40_00165</name>
</gene>
<comment type="similarity">
    <text evidence="2">Belongs to the guanylate kinase family.</text>
</comment>
<dbReference type="Proteomes" id="UP001055911">
    <property type="component" value="Chromosome"/>
</dbReference>
<evidence type="ECO:0000259" key="6">
    <source>
        <dbReference type="PROSITE" id="PS50052"/>
    </source>
</evidence>
<dbReference type="InterPro" id="IPR008145">
    <property type="entry name" value="GK/Ca_channel_bsu"/>
</dbReference>